<evidence type="ECO:0000313" key="3">
    <source>
        <dbReference type="Proteomes" id="UP000185860"/>
    </source>
</evidence>
<feature type="transmembrane region" description="Helical" evidence="1">
    <location>
        <begin position="53"/>
        <end position="73"/>
    </location>
</feature>
<feature type="transmembrane region" description="Helical" evidence="1">
    <location>
        <begin position="79"/>
        <end position="99"/>
    </location>
</feature>
<accession>A0A1U7I1L0</accession>
<evidence type="ECO:0000313" key="2">
    <source>
        <dbReference type="EMBL" id="OKH29880.1"/>
    </source>
</evidence>
<dbReference type="Proteomes" id="UP000185860">
    <property type="component" value="Unassembled WGS sequence"/>
</dbReference>
<organism evidence="2 3">
    <name type="scientific">[Phormidium ambiguum] IAM M-71</name>
    <dbReference type="NCBI Taxonomy" id="454136"/>
    <lineage>
        <taxon>Bacteria</taxon>
        <taxon>Bacillati</taxon>
        <taxon>Cyanobacteriota</taxon>
        <taxon>Cyanophyceae</taxon>
        <taxon>Oscillatoriophycideae</taxon>
        <taxon>Aerosakkonematales</taxon>
        <taxon>Aerosakkonemataceae</taxon>
        <taxon>Floridanema</taxon>
    </lineage>
</organism>
<proteinExistence type="predicted"/>
<protein>
    <recommendedName>
        <fullName evidence="4">DUF559 domain-containing protein</fullName>
    </recommendedName>
</protein>
<gene>
    <name evidence="2" type="ORF">NIES2119_31845</name>
</gene>
<keyword evidence="1" id="KW-1133">Transmembrane helix</keyword>
<dbReference type="STRING" id="454136.NIES2119_31845"/>
<keyword evidence="1" id="KW-0472">Membrane</keyword>
<dbReference type="AlphaFoldDB" id="A0A1U7I1L0"/>
<dbReference type="RefSeq" id="WP_073597507.1">
    <property type="nucleotide sequence ID" value="NZ_MRCE01000078.1"/>
</dbReference>
<keyword evidence="1" id="KW-0812">Transmembrane</keyword>
<comment type="caution">
    <text evidence="2">The sequence shown here is derived from an EMBL/GenBank/DDBJ whole genome shotgun (WGS) entry which is preliminary data.</text>
</comment>
<dbReference type="OrthoDB" id="570036at2"/>
<reference evidence="2 3" key="1">
    <citation type="submission" date="2016-11" db="EMBL/GenBank/DDBJ databases">
        <title>Draft Genome Sequences of Nine Cyanobacterial Strains from Diverse Habitats.</title>
        <authorList>
            <person name="Zhu T."/>
            <person name="Hou S."/>
            <person name="Lu X."/>
            <person name="Hess W.R."/>
        </authorList>
    </citation>
    <scope>NUCLEOTIDE SEQUENCE [LARGE SCALE GENOMIC DNA]</scope>
    <source>
        <strain evidence="2 3">IAM M-71</strain>
    </source>
</reference>
<evidence type="ECO:0000256" key="1">
    <source>
        <dbReference type="SAM" id="Phobius"/>
    </source>
</evidence>
<sequence>MNSIRGFYPVLFIPDSISQFCINNPIPVLEENATPTIKQPFPPRTPFFFHSRYYLVIQLWIFSVVVLILISWLFDINVIAFWLSLVFASISAVAVFCYVRFVDFQRQNRYHQRLAEYQQQLAEYETYQLRRVQSKGKENEHYSSLLQKRSKLLKKLLREIVQPPASQGKIQVQQGVSEKQFFVYLCRYFSDLCDFCMGGEFAVPGKSFSYTADFILVHRLSGLAIDIEIDEPYDGKTGKPHHCMDRNKDNQRNRFFLERNWVVIRFSELQVVKYPDACCQTIAKIIFQITGDYRCLVKLQNVKELLPHKQWKVKEAVYMSKTKFRHSYLRNSFFLVDTHKL</sequence>
<name>A0A1U7I1L0_9CYAN</name>
<evidence type="ECO:0008006" key="4">
    <source>
        <dbReference type="Google" id="ProtNLM"/>
    </source>
</evidence>
<dbReference type="EMBL" id="MRCE01000078">
    <property type="protein sequence ID" value="OKH29880.1"/>
    <property type="molecule type" value="Genomic_DNA"/>
</dbReference>